<dbReference type="EMBL" id="CU459003">
    <property type="protein sequence ID" value="CAM75082.1"/>
    <property type="molecule type" value="Genomic_DNA"/>
</dbReference>
<dbReference type="InterPro" id="IPR018490">
    <property type="entry name" value="cNMP-bd_dom_sf"/>
</dbReference>
<evidence type="ECO:0000259" key="1">
    <source>
        <dbReference type="PROSITE" id="PS50042"/>
    </source>
</evidence>
<organism evidence="2">
    <name type="scientific">Magnetospirillum gryphiswaldense</name>
    <dbReference type="NCBI Taxonomy" id="55518"/>
    <lineage>
        <taxon>Bacteria</taxon>
        <taxon>Pseudomonadati</taxon>
        <taxon>Pseudomonadota</taxon>
        <taxon>Alphaproteobacteria</taxon>
        <taxon>Rhodospirillales</taxon>
        <taxon>Rhodospirillaceae</taxon>
        <taxon>Magnetospirillum</taxon>
    </lineage>
</organism>
<dbReference type="PANTHER" id="PTHR24567:SF26">
    <property type="entry name" value="REGULATORY PROTEIN YEIL"/>
    <property type="match status" value="1"/>
</dbReference>
<dbReference type="AlphaFoldDB" id="A4TWS5"/>
<feature type="domain" description="Cyclic nucleotide-binding" evidence="1">
    <location>
        <begin position="64"/>
        <end position="149"/>
    </location>
</feature>
<dbReference type="InterPro" id="IPR014710">
    <property type="entry name" value="RmlC-like_jellyroll"/>
</dbReference>
<dbReference type="InterPro" id="IPR000595">
    <property type="entry name" value="cNMP-bd_dom"/>
</dbReference>
<dbReference type="GO" id="GO:0003700">
    <property type="term" value="F:DNA-binding transcription factor activity"/>
    <property type="evidence" value="ECO:0007669"/>
    <property type="project" value="TreeGrafter"/>
</dbReference>
<dbReference type="SUPFAM" id="SSF51206">
    <property type="entry name" value="cAMP-binding domain-like"/>
    <property type="match status" value="1"/>
</dbReference>
<dbReference type="SMART" id="SM00100">
    <property type="entry name" value="cNMP"/>
    <property type="match status" value="1"/>
</dbReference>
<dbReference type="Pfam" id="PF00027">
    <property type="entry name" value="cNMP_binding"/>
    <property type="match status" value="1"/>
</dbReference>
<dbReference type="PANTHER" id="PTHR24567">
    <property type="entry name" value="CRP FAMILY TRANSCRIPTIONAL REGULATORY PROTEIN"/>
    <property type="match status" value="1"/>
</dbReference>
<gene>
    <name evidence="2" type="ORF">MGR_0714</name>
</gene>
<dbReference type="CDD" id="cd00038">
    <property type="entry name" value="CAP_ED"/>
    <property type="match status" value="1"/>
</dbReference>
<accession>A4TWS5</accession>
<protein>
    <submittedName>
        <fullName evidence="2">cAMP-binding proteins-catabolite gene activator and regulatory subunit of cAMP-dependent protein</fullName>
    </submittedName>
</protein>
<reference evidence="2" key="1">
    <citation type="journal article" date="2007" name="J. Bacteriol.">
        <title>Comparative genome analysis of four magnetotactic bacteria reveals a complex set of group-specific genes implicated in magnetosome biomineralization and function.</title>
        <authorList>
            <person name="Richter M."/>
            <person name="Kube M."/>
            <person name="Bazylinski D.A."/>
            <person name="Lombardot T."/>
            <person name="Gloeckner F.O."/>
            <person name="Reinhardt R."/>
            <person name="Schueler D."/>
        </authorList>
    </citation>
    <scope>NUCLEOTIDE SEQUENCE</scope>
    <source>
        <strain evidence="2">MSR-1</strain>
    </source>
</reference>
<proteinExistence type="predicted"/>
<evidence type="ECO:0000313" key="2">
    <source>
        <dbReference type="EMBL" id="CAM75082.1"/>
    </source>
</evidence>
<name>A4TWS5_9PROT</name>
<dbReference type="PROSITE" id="PS50042">
    <property type="entry name" value="CNMP_BINDING_3"/>
    <property type="match status" value="1"/>
</dbReference>
<dbReference type="GO" id="GO:0005829">
    <property type="term" value="C:cytosol"/>
    <property type="evidence" value="ECO:0007669"/>
    <property type="project" value="TreeGrafter"/>
</dbReference>
<sequence length="187" mass="20466">MRPAALQCQRDFGSHDRPPHFFGYKKAYAEPPPPAIAGIDKRLRPFILYPRLQSPGGKSMSVPERKTFTKGSVIFKEGESGREAYLLQKGKVRIFKTVSGKRITIGIVQPGQVFGELALLDNGGRMGAAVVEEDALCLVMSKASIDHMMNEAPAGLATLVHSLLGTMRVMGDELAQSKAELEELRKN</sequence>
<dbReference type="Gene3D" id="2.60.120.10">
    <property type="entry name" value="Jelly Rolls"/>
    <property type="match status" value="1"/>
</dbReference>
<dbReference type="InterPro" id="IPR050397">
    <property type="entry name" value="Env_Response_Regulators"/>
</dbReference>